<sequence length="758" mass="86187">MHRAIRQWSKNSIENEMKRKHLSFDDGYGPPGFGGRGASSSESHDDDGMGFLISLLVPDRGDNKTSKSGLTQTGLKNIFTLFPDICPRYLTTLYQDMLARKIRICEEAMVDAILQKEAYPTKNDSKRRKLAEDKGKKTRWGYGDQVKRDTRYWKCCKSLLKLDFPLVPMPYIVDLINMNNGCLYNAYLELDKKEATYETLNPKPYTKEPGFKNSKAIASLTKEVAKHQTKDTHLEIQDARAERTRRTMARAAKERHLKLEDQNLAYHTATGGLIECHCCYTDTPLNRTITCTATEAHPFCWKCIKFNAEIQIGMMKYDIQCMDMSGCKANFSKDHLVKSIGGTLMKKLSDLQQREEIDKAGLEDLEECPFCDYKAIYPPIEENREFRCLKPECMRVSCRKCHRVSHIPKTCQEMEKEKHVPIRQKIEEAMSEAIIRICPNEKCKTPIIKEYGCNKMWHHDELTKAHRTAVDKVLKENPELREEDIGVKPPSSTETRSAPLPFRHHLIDEADWNRFGLPPRQPQVPVLHDAVHQQAPQQAQNNRRDDGRLQNQQQLGAQAAPEPNVRPPAAPARVALEPLNFRYPAALEPPNFRHLAAAAVAVPEPQNAQRPEIAAVAEGGVVEAQRPVQFQVVGRVGVLPTAWDTAHGALPQPFWYERYGYVPQPPPPGIPVIQYQGHPVINNNPEEARYYDDNGRQIYFPDPPLPARNPNHRVPDNAGNRNGAAQPHADQNAQAIYYATHQHARHGGHHNPHPQARR</sequence>
<keyword evidence="6" id="KW-0833">Ubl conjugation pathway</keyword>
<evidence type="ECO:0000256" key="5">
    <source>
        <dbReference type="ARBA" id="ARBA00022771"/>
    </source>
</evidence>
<evidence type="ECO:0000256" key="7">
    <source>
        <dbReference type="ARBA" id="ARBA00022833"/>
    </source>
</evidence>
<keyword evidence="3" id="KW-0479">Metal-binding</keyword>
<organism evidence="10 11">
    <name type="scientific">Arthroderma otae (strain ATCC MYA-4605 / CBS 113480)</name>
    <name type="common">Microsporum canis</name>
    <dbReference type="NCBI Taxonomy" id="554155"/>
    <lineage>
        <taxon>Eukaryota</taxon>
        <taxon>Fungi</taxon>
        <taxon>Dikarya</taxon>
        <taxon>Ascomycota</taxon>
        <taxon>Pezizomycotina</taxon>
        <taxon>Eurotiomycetes</taxon>
        <taxon>Eurotiomycetidae</taxon>
        <taxon>Onygenales</taxon>
        <taxon>Arthrodermataceae</taxon>
        <taxon>Microsporum</taxon>
    </lineage>
</organism>
<dbReference type="OrthoDB" id="4171227at2759"/>
<gene>
    <name evidence="10" type="ORF">MCYG_07973</name>
</gene>
<feature type="region of interest" description="Disordered" evidence="8">
    <location>
        <begin position="24"/>
        <end position="44"/>
    </location>
</feature>
<accession>C5FZ51</accession>
<proteinExistence type="predicted"/>
<dbReference type="GO" id="GO:0016740">
    <property type="term" value="F:transferase activity"/>
    <property type="evidence" value="ECO:0007669"/>
    <property type="project" value="UniProtKB-KW"/>
</dbReference>
<dbReference type="GeneID" id="9227592"/>
<keyword evidence="11" id="KW-1185">Reference proteome</keyword>
<evidence type="ECO:0000256" key="4">
    <source>
        <dbReference type="ARBA" id="ARBA00022737"/>
    </source>
</evidence>
<dbReference type="Pfam" id="PF26200">
    <property type="entry name" value="Rcat_RNF216"/>
    <property type="match status" value="1"/>
</dbReference>
<keyword evidence="5" id="KW-0863">Zinc-finger</keyword>
<dbReference type="PANTHER" id="PTHR22770">
    <property type="entry name" value="UBIQUITIN CONJUGATING ENZYME 7 INTERACTING PROTEIN-RELATED"/>
    <property type="match status" value="1"/>
</dbReference>
<feature type="domain" description="RING-type" evidence="9">
    <location>
        <begin position="272"/>
        <end position="491"/>
    </location>
</feature>
<name>C5FZ51_ARTOC</name>
<evidence type="ECO:0000313" key="11">
    <source>
        <dbReference type="Proteomes" id="UP000002035"/>
    </source>
</evidence>
<keyword evidence="7" id="KW-0862">Zinc</keyword>
<protein>
    <submittedName>
        <fullName evidence="10">IBR domain containing protein</fullName>
    </submittedName>
</protein>
<feature type="region of interest" description="Disordered" evidence="8">
    <location>
        <begin position="703"/>
        <end position="728"/>
    </location>
</feature>
<feature type="region of interest" description="Disordered" evidence="8">
    <location>
        <begin position="530"/>
        <end position="549"/>
    </location>
</feature>
<dbReference type="PANTHER" id="PTHR22770:SF47">
    <property type="entry name" value="E3 UBIQUITIN-PROTEIN LIGASE RNF216"/>
    <property type="match status" value="1"/>
</dbReference>
<dbReference type="InterPro" id="IPR051628">
    <property type="entry name" value="LUBAC_E3_Ligases"/>
</dbReference>
<evidence type="ECO:0000256" key="1">
    <source>
        <dbReference type="ARBA" id="ARBA00004906"/>
    </source>
</evidence>
<dbReference type="InterPro" id="IPR047544">
    <property type="entry name" value="RING-HC_RBR_RNF216"/>
</dbReference>
<evidence type="ECO:0000256" key="8">
    <source>
        <dbReference type="SAM" id="MobiDB-lite"/>
    </source>
</evidence>
<keyword evidence="2" id="KW-0808">Transferase</keyword>
<dbReference type="GO" id="GO:0008270">
    <property type="term" value="F:zinc ion binding"/>
    <property type="evidence" value="ECO:0007669"/>
    <property type="project" value="UniProtKB-KW"/>
</dbReference>
<dbReference type="InterPro" id="IPR047545">
    <property type="entry name" value="BRcat_RBR_RNF216"/>
</dbReference>
<dbReference type="VEuPathDB" id="FungiDB:MCYG_07973"/>
<evidence type="ECO:0000256" key="6">
    <source>
        <dbReference type="ARBA" id="ARBA00022786"/>
    </source>
</evidence>
<dbReference type="CDD" id="cd16630">
    <property type="entry name" value="RING-HC_RBR_RNF216"/>
    <property type="match status" value="1"/>
</dbReference>
<dbReference type="Proteomes" id="UP000002035">
    <property type="component" value="Unassembled WGS sequence"/>
</dbReference>
<evidence type="ECO:0000313" key="10">
    <source>
        <dbReference type="EMBL" id="EEQ35154.1"/>
    </source>
</evidence>
<evidence type="ECO:0000256" key="3">
    <source>
        <dbReference type="ARBA" id="ARBA00022723"/>
    </source>
</evidence>
<comment type="pathway">
    <text evidence="1">Protein modification; protein ubiquitination.</text>
</comment>
<dbReference type="InterPro" id="IPR044066">
    <property type="entry name" value="TRIAD_supradom"/>
</dbReference>
<feature type="region of interest" description="Disordered" evidence="8">
    <location>
        <begin position="480"/>
        <end position="499"/>
    </location>
</feature>
<evidence type="ECO:0000256" key="2">
    <source>
        <dbReference type="ARBA" id="ARBA00022679"/>
    </source>
</evidence>
<dbReference type="eggNOG" id="KOG1812">
    <property type="taxonomic scope" value="Eukaryota"/>
</dbReference>
<evidence type="ECO:0000259" key="9">
    <source>
        <dbReference type="PROSITE" id="PS51873"/>
    </source>
</evidence>
<dbReference type="HOGENOM" id="CLU_009961_3_1_1"/>
<dbReference type="STRING" id="554155.C5FZ51"/>
<dbReference type="EMBL" id="DS995708">
    <property type="protein sequence ID" value="EEQ35154.1"/>
    <property type="molecule type" value="Genomic_DNA"/>
</dbReference>
<keyword evidence="4" id="KW-0677">Repeat</keyword>
<reference evidence="11" key="1">
    <citation type="journal article" date="2012" name="MBio">
        <title>Comparative genome analysis of Trichophyton rubrum and related dermatophytes reveals candidate genes involved in infection.</title>
        <authorList>
            <person name="Martinez D.A."/>
            <person name="Oliver B.G."/>
            <person name="Graeser Y."/>
            <person name="Goldberg J.M."/>
            <person name="Li W."/>
            <person name="Martinez-Rossi N.M."/>
            <person name="Monod M."/>
            <person name="Shelest E."/>
            <person name="Barton R.C."/>
            <person name="Birch E."/>
            <person name="Brakhage A.A."/>
            <person name="Chen Z."/>
            <person name="Gurr S.J."/>
            <person name="Heiman D."/>
            <person name="Heitman J."/>
            <person name="Kosti I."/>
            <person name="Rossi A."/>
            <person name="Saif S."/>
            <person name="Samalova M."/>
            <person name="Saunders C.W."/>
            <person name="Shea T."/>
            <person name="Summerbell R.C."/>
            <person name="Xu J."/>
            <person name="Young S."/>
            <person name="Zeng Q."/>
            <person name="Birren B.W."/>
            <person name="Cuomo C.A."/>
            <person name="White T.C."/>
        </authorList>
    </citation>
    <scope>NUCLEOTIDE SEQUENCE [LARGE SCALE GENOMIC DNA]</scope>
    <source>
        <strain evidence="11">ATCC MYA-4605 / CBS 113480</strain>
    </source>
</reference>
<dbReference type="AlphaFoldDB" id="C5FZ51"/>
<dbReference type="PROSITE" id="PS51873">
    <property type="entry name" value="TRIAD"/>
    <property type="match status" value="1"/>
</dbReference>
<dbReference type="CDD" id="cd20339">
    <property type="entry name" value="BRcat_RBR_RNF216"/>
    <property type="match status" value="1"/>
</dbReference>
<dbReference type="RefSeq" id="XP_002842890.1">
    <property type="nucleotide sequence ID" value="XM_002842844.1"/>
</dbReference>